<dbReference type="PATRIC" id="fig|1703778.3.peg.1398"/>
<evidence type="ECO:0000313" key="6">
    <source>
        <dbReference type="EMBL" id="KPL15126.1"/>
    </source>
</evidence>
<gene>
    <name evidence="6" type="ORF">AMJ74_02075</name>
</gene>
<keyword evidence="1 4" id="KW-0489">Methyltransferase</keyword>
<sequence>MTKLLERLAAGDILVADGAMGTMLMERGLQIGQPPESFNLKNIGVLGEIAREYLGVGADIVQTNTFGASRLKLSQYSLEEKVEEINKNAVLAVKKAAAGRAYVSGSCGPTGEFLKPYGDIEPKQMVDVYEEQIGALIDAGVDVICIETMTDLQEATYAIKGARKVSSSIPVLATMTFDSTPKGFYTVMGVSIEEAAKGLETAGADVVGSNCGNGIANMILIAQEFKKYTNLPVIIQSNAGMPVLKADKVVYLETPDFMAEKAGKLISLGVSIIGGCCGTTPAHIRALRKAVDTGRS</sequence>
<evidence type="ECO:0000256" key="2">
    <source>
        <dbReference type="ARBA" id="ARBA00022679"/>
    </source>
</evidence>
<dbReference type="Gene3D" id="3.20.20.330">
    <property type="entry name" value="Homocysteine-binding-like domain"/>
    <property type="match status" value="1"/>
</dbReference>
<dbReference type="PIRSF" id="PIRSF037505">
    <property type="entry name" value="Betaine_HMT"/>
    <property type="match status" value="1"/>
</dbReference>
<dbReference type="GO" id="GO:0009086">
    <property type="term" value="P:methionine biosynthetic process"/>
    <property type="evidence" value="ECO:0007669"/>
    <property type="project" value="InterPro"/>
</dbReference>
<reference evidence="6 7" key="1">
    <citation type="journal article" date="2015" name="Microbiome">
        <title>Genomic resolution of linkages in carbon, nitrogen, and sulfur cycling among widespread estuary sediment bacteria.</title>
        <authorList>
            <person name="Baker B.J."/>
            <person name="Lazar C.S."/>
            <person name="Teske A.P."/>
            <person name="Dick G.J."/>
        </authorList>
    </citation>
    <scope>NUCLEOTIDE SEQUENCE [LARGE SCALE GENOMIC DNA]</scope>
    <source>
        <strain evidence="6">SM1_77</strain>
    </source>
</reference>
<feature type="binding site" evidence="3 4">
    <location>
        <position position="276"/>
    </location>
    <ligand>
        <name>Zn(2+)</name>
        <dbReference type="ChEBI" id="CHEBI:29105"/>
    </ligand>
</feature>
<keyword evidence="3 4" id="KW-0862">Zinc</keyword>
<comment type="caution">
    <text evidence="6">The sequence shown here is derived from an EMBL/GenBank/DDBJ whole genome shotgun (WGS) entry which is preliminary data.</text>
</comment>
<evidence type="ECO:0000256" key="1">
    <source>
        <dbReference type="ARBA" id="ARBA00022603"/>
    </source>
</evidence>
<organism evidence="6 7">
    <name type="scientific">candidate division WOR_3 bacterium SM1_77</name>
    <dbReference type="NCBI Taxonomy" id="1703778"/>
    <lineage>
        <taxon>Bacteria</taxon>
        <taxon>Bacteria division WOR-3</taxon>
    </lineage>
</organism>
<dbReference type="PROSITE" id="PS50970">
    <property type="entry name" value="HCY"/>
    <property type="match status" value="1"/>
</dbReference>
<dbReference type="AlphaFoldDB" id="A0A0S8JZ57"/>
<dbReference type="Pfam" id="PF02574">
    <property type="entry name" value="S-methyl_trans"/>
    <property type="match status" value="1"/>
</dbReference>
<dbReference type="Proteomes" id="UP000050975">
    <property type="component" value="Unassembled WGS sequence"/>
</dbReference>
<dbReference type="GO" id="GO:0008168">
    <property type="term" value="F:methyltransferase activity"/>
    <property type="evidence" value="ECO:0007669"/>
    <property type="project" value="UniProtKB-UniRule"/>
</dbReference>
<dbReference type="GO" id="GO:0032259">
    <property type="term" value="P:methylation"/>
    <property type="evidence" value="ECO:0007669"/>
    <property type="project" value="UniProtKB-KW"/>
</dbReference>
<dbReference type="InterPro" id="IPR036589">
    <property type="entry name" value="HCY_dom_sf"/>
</dbReference>
<protein>
    <recommendedName>
        <fullName evidence="5">Hcy-binding domain-containing protein</fullName>
    </recommendedName>
</protein>
<dbReference type="InterPro" id="IPR003726">
    <property type="entry name" value="HCY_dom"/>
</dbReference>
<feature type="binding site" evidence="3 4">
    <location>
        <position position="211"/>
    </location>
    <ligand>
        <name>Zn(2+)</name>
        <dbReference type="ChEBI" id="CHEBI:29105"/>
    </ligand>
</feature>
<dbReference type="PANTHER" id="PTHR11103">
    <property type="entry name" value="SLR1189 PROTEIN"/>
    <property type="match status" value="1"/>
</dbReference>
<evidence type="ECO:0000256" key="3">
    <source>
        <dbReference type="PIRSR" id="PIRSR037505-2"/>
    </source>
</evidence>
<dbReference type="EMBL" id="LJVE01000023">
    <property type="protein sequence ID" value="KPL15126.1"/>
    <property type="molecule type" value="Genomic_DNA"/>
</dbReference>
<dbReference type="GO" id="GO:0008270">
    <property type="term" value="F:zinc ion binding"/>
    <property type="evidence" value="ECO:0007669"/>
    <property type="project" value="InterPro"/>
</dbReference>
<evidence type="ECO:0000313" key="7">
    <source>
        <dbReference type="Proteomes" id="UP000050975"/>
    </source>
</evidence>
<evidence type="ECO:0000259" key="5">
    <source>
        <dbReference type="PROSITE" id="PS50970"/>
    </source>
</evidence>
<name>A0A0S8JZ57_UNCW3</name>
<feature type="domain" description="Hcy-binding" evidence="5">
    <location>
        <begin position="2"/>
        <end position="291"/>
    </location>
</feature>
<dbReference type="InterPro" id="IPR017226">
    <property type="entry name" value="BHMT-like"/>
</dbReference>
<proteinExistence type="predicted"/>
<dbReference type="SUPFAM" id="SSF82282">
    <property type="entry name" value="Homocysteine S-methyltransferase"/>
    <property type="match status" value="1"/>
</dbReference>
<keyword evidence="3 4" id="KW-0479">Metal-binding</keyword>
<dbReference type="PANTHER" id="PTHR11103:SF18">
    <property type="entry name" value="SLR1189 PROTEIN"/>
    <property type="match status" value="1"/>
</dbReference>
<feature type="binding site" evidence="3 4">
    <location>
        <position position="277"/>
    </location>
    <ligand>
        <name>Zn(2+)</name>
        <dbReference type="ChEBI" id="CHEBI:29105"/>
    </ligand>
</feature>
<accession>A0A0S8JZ57</accession>
<keyword evidence="2 4" id="KW-0808">Transferase</keyword>
<comment type="cofactor">
    <cofactor evidence="3">
        <name>Zn(2+)</name>
        <dbReference type="ChEBI" id="CHEBI:29105"/>
    </cofactor>
    <text evidence="3">Binds 1 zinc ion per subunit.</text>
</comment>
<evidence type="ECO:0000256" key="4">
    <source>
        <dbReference type="PROSITE-ProRule" id="PRU00333"/>
    </source>
</evidence>